<dbReference type="PANTHER" id="PTHR43791">
    <property type="entry name" value="PERMEASE-RELATED"/>
    <property type="match status" value="1"/>
</dbReference>
<evidence type="ECO:0000256" key="1">
    <source>
        <dbReference type="ARBA" id="ARBA00004141"/>
    </source>
</evidence>
<evidence type="ECO:0000313" key="8">
    <source>
        <dbReference type="Proteomes" id="UP000247810"/>
    </source>
</evidence>
<comment type="subcellular location">
    <subcellularLocation>
        <location evidence="1">Membrane</location>
        <topology evidence="1">Multi-pass membrane protein</topology>
    </subcellularLocation>
</comment>
<dbReference type="STRING" id="1448320.A0A319DFF7"/>
<accession>A0A319DFF7</accession>
<dbReference type="Proteomes" id="UP000247810">
    <property type="component" value="Unassembled WGS sequence"/>
</dbReference>
<dbReference type="SUPFAM" id="SSF103473">
    <property type="entry name" value="MFS general substrate transporter"/>
    <property type="match status" value="1"/>
</dbReference>
<reference evidence="7 8" key="1">
    <citation type="submission" date="2018-02" db="EMBL/GenBank/DDBJ databases">
        <title>The genomes of Aspergillus section Nigri reveals drivers in fungal speciation.</title>
        <authorList>
            <consortium name="DOE Joint Genome Institute"/>
            <person name="Vesth T.C."/>
            <person name="Nybo J."/>
            <person name="Theobald S."/>
            <person name="Brandl J."/>
            <person name="Frisvad J.C."/>
            <person name="Nielsen K.F."/>
            <person name="Lyhne E.K."/>
            <person name="Kogle M.E."/>
            <person name="Kuo A."/>
            <person name="Riley R."/>
            <person name="Clum A."/>
            <person name="Nolan M."/>
            <person name="Lipzen A."/>
            <person name="Salamov A."/>
            <person name="Henrissat B."/>
            <person name="Wiebenga A."/>
            <person name="De vries R.P."/>
            <person name="Grigoriev I.V."/>
            <person name="Mortensen U.H."/>
            <person name="Andersen M.R."/>
            <person name="Baker S.E."/>
        </authorList>
    </citation>
    <scope>NUCLEOTIDE SEQUENCE [LARGE SCALE GENOMIC DNA]</scope>
    <source>
        <strain evidence="7 8">CBS 707.79</strain>
    </source>
</reference>
<dbReference type="OrthoDB" id="6730379at2759"/>
<dbReference type="InterPro" id="IPR036259">
    <property type="entry name" value="MFS_trans_sf"/>
</dbReference>
<evidence type="ECO:0000256" key="4">
    <source>
        <dbReference type="ARBA" id="ARBA00022989"/>
    </source>
</evidence>
<evidence type="ECO:0000256" key="6">
    <source>
        <dbReference type="SAM" id="Phobius"/>
    </source>
</evidence>
<dbReference type="VEuPathDB" id="FungiDB:BO71DRAFT_442077"/>
<protein>
    <recommendedName>
        <fullName evidence="9">MFS general substrate transporter</fullName>
    </recommendedName>
</protein>
<keyword evidence="4 6" id="KW-1133">Transmembrane helix</keyword>
<feature type="transmembrane region" description="Helical" evidence="6">
    <location>
        <begin position="135"/>
        <end position="154"/>
    </location>
</feature>
<proteinExistence type="predicted"/>
<feature type="transmembrane region" description="Helical" evidence="6">
    <location>
        <begin position="16"/>
        <end position="34"/>
    </location>
</feature>
<feature type="transmembrane region" description="Helical" evidence="6">
    <location>
        <begin position="41"/>
        <end position="62"/>
    </location>
</feature>
<evidence type="ECO:0000256" key="2">
    <source>
        <dbReference type="ARBA" id="ARBA00022448"/>
    </source>
</evidence>
<feature type="transmembrane region" description="Helical" evidence="6">
    <location>
        <begin position="102"/>
        <end position="123"/>
    </location>
</feature>
<sequence length="198" mass="22090">MEGFGFLTLGTTLLQIPYGVFICVVILVCVWANIKMPPNSMCLMLLIFLTPNIAAAFGLCFVPQNARVGRLICYYLTGSYNASFVMLLSLTTANIAGHTKKVTASGILFIGYCTGNIAGPFFYKTSQKPIYQLGIWSMIVSHILEAICVILLWIHLRGENKKRDANQYLNGNMVNSQNCEMALEDSTDKENLDFRYVF</sequence>
<gene>
    <name evidence="7" type="ORF">BO71DRAFT_442077</name>
</gene>
<dbReference type="EMBL" id="KZ825903">
    <property type="protein sequence ID" value="PYH92947.1"/>
    <property type="molecule type" value="Genomic_DNA"/>
</dbReference>
<dbReference type="PANTHER" id="PTHR43791:SF26">
    <property type="entry name" value="ALLANTOATE TRANSPORTER, PUTATIVE (AFU_ORTHOLOGUE AFUA_5G09470)-RELATED"/>
    <property type="match status" value="1"/>
</dbReference>
<feature type="transmembrane region" description="Helical" evidence="6">
    <location>
        <begin position="68"/>
        <end position="90"/>
    </location>
</feature>
<name>A0A319DFF7_9EURO</name>
<keyword evidence="8" id="KW-1185">Reference proteome</keyword>
<keyword evidence="5 6" id="KW-0472">Membrane</keyword>
<evidence type="ECO:0008006" key="9">
    <source>
        <dbReference type="Google" id="ProtNLM"/>
    </source>
</evidence>
<keyword evidence="3 6" id="KW-0812">Transmembrane</keyword>
<dbReference type="GO" id="GO:0022857">
    <property type="term" value="F:transmembrane transporter activity"/>
    <property type="evidence" value="ECO:0007669"/>
    <property type="project" value="TreeGrafter"/>
</dbReference>
<evidence type="ECO:0000256" key="3">
    <source>
        <dbReference type="ARBA" id="ARBA00022692"/>
    </source>
</evidence>
<keyword evidence="2" id="KW-0813">Transport</keyword>
<dbReference type="GO" id="GO:0016020">
    <property type="term" value="C:membrane"/>
    <property type="evidence" value="ECO:0007669"/>
    <property type="project" value="UniProtKB-SubCell"/>
</dbReference>
<organism evidence="7 8">
    <name type="scientific">Aspergillus ellipticus CBS 707.79</name>
    <dbReference type="NCBI Taxonomy" id="1448320"/>
    <lineage>
        <taxon>Eukaryota</taxon>
        <taxon>Fungi</taxon>
        <taxon>Dikarya</taxon>
        <taxon>Ascomycota</taxon>
        <taxon>Pezizomycotina</taxon>
        <taxon>Eurotiomycetes</taxon>
        <taxon>Eurotiomycetidae</taxon>
        <taxon>Eurotiales</taxon>
        <taxon>Aspergillaceae</taxon>
        <taxon>Aspergillus</taxon>
        <taxon>Aspergillus subgen. Circumdati</taxon>
    </lineage>
</organism>
<dbReference type="AlphaFoldDB" id="A0A319DFF7"/>
<evidence type="ECO:0000313" key="7">
    <source>
        <dbReference type="EMBL" id="PYH92947.1"/>
    </source>
</evidence>
<evidence type="ECO:0000256" key="5">
    <source>
        <dbReference type="ARBA" id="ARBA00023136"/>
    </source>
</evidence>